<feature type="transmembrane region" description="Helical" evidence="1">
    <location>
        <begin position="300"/>
        <end position="317"/>
    </location>
</feature>
<dbReference type="PANTHER" id="PTHR34289">
    <property type="entry name" value="PROTEIN, PUTATIVE (DUF819)-RELATED"/>
    <property type="match status" value="1"/>
</dbReference>
<protein>
    <submittedName>
        <fullName evidence="2">DUF819 domain-containing protein</fullName>
    </submittedName>
</protein>
<feature type="transmembrane region" description="Helical" evidence="1">
    <location>
        <begin position="95"/>
        <end position="117"/>
    </location>
</feature>
<reference evidence="3" key="1">
    <citation type="journal article" date="2019" name="Int. J. Syst. Evol. Microbiol.">
        <title>The Global Catalogue of Microorganisms (GCM) 10K type strain sequencing project: providing services to taxonomists for standard genome sequencing and annotation.</title>
        <authorList>
            <consortium name="The Broad Institute Genomics Platform"/>
            <consortium name="The Broad Institute Genome Sequencing Center for Infectious Disease"/>
            <person name="Wu L."/>
            <person name="Ma J."/>
        </authorList>
    </citation>
    <scope>NUCLEOTIDE SEQUENCE [LARGE SCALE GENOMIC DNA]</scope>
    <source>
        <strain evidence="3">KCTC 62164</strain>
    </source>
</reference>
<keyword evidence="1" id="KW-0812">Transmembrane</keyword>
<sequence length="382" mass="39591">MSDHALIAQDADFMLLGALCLIAAAGFWIEKTRVGRNISGAASILLFSMALSNLGVLPKSAPVYNVVWAYLVPLAIPLLLLKADLRRIVEETKGMGVAFLIGAVGTIVGAVIGYALLPLGPDGPKLAGVFTATYIGGSMNMAAVIQSLQLQPSLAVASIAADNVAGVLYLSFLAAVPSIMVFQKLFGVSAIVEKRPSSGMPVDGTEMGGVVLNLQHIAFALGLALVICFFSNVTANWFGLGNFTIMFSTAFTIAVANFFPKQLKALKGDYEIGLLFMYLFFAAIGISADITALVDKAFVVLMYAACILICHAGMIFVGSRLLKIPLMEVVIASNACAAGPASAAALAAGKGRSDLVAPAVLLGVCGYAIANFIGVTLFAALG</sequence>
<name>A0ABV7D574_9PROT</name>
<evidence type="ECO:0000256" key="1">
    <source>
        <dbReference type="SAM" id="Phobius"/>
    </source>
</evidence>
<dbReference type="Proteomes" id="UP001595444">
    <property type="component" value="Unassembled WGS sequence"/>
</dbReference>
<dbReference type="RefSeq" id="WP_194214005.1">
    <property type="nucleotide sequence ID" value="NZ_CP061205.1"/>
</dbReference>
<dbReference type="InterPro" id="IPR008537">
    <property type="entry name" value="DUF819"/>
</dbReference>
<feature type="transmembrane region" description="Helical" evidence="1">
    <location>
        <begin position="272"/>
        <end position="294"/>
    </location>
</feature>
<feature type="transmembrane region" description="Helical" evidence="1">
    <location>
        <begin position="38"/>
        <end position="57"/>
    </location>
</feature>
<feature type="transmembrane region" description="Helical" evidence="1">
    <location>
        <begin position="167"/>
        <end position="192"/>
    </location>
</feature>
<feature type="transmembrane region" description="Helical" evidence="1">
    <location>
        <begin position="213"/>
        <end position="233"/>
    </location>
</feature>
<evidence type="ECO:0000313" key="2">
    <source>
        <dbReference type="EMBL" id="MFC3052328.1"/>
    </source>
</evidence>
<dbReference type="PANTHER" id="PTHR34289:SF8">
    <property type="entry name" value="DUF819 DOMAIN-CONTAINING PROTEIN"/>
    <property type="match status" value="1"/>
</dbReference>
<keyword evidence="3" id="KW-1185">Reference proteome</keyword>
<feature type="transmembrane region" description="Helical" evidence="1">
    <location>
        <begin position="355"/>
        <end position="381"/>
    </location>
</feature>
<evidence type="ECO:0000313" key="3">
    <source>
        <dbReference type="Proteomes" id="UP001595444"/>
    </source>
</evidence>
<feature type="transmembrane region" description="Helical" evidence="1">
    <location>
        <begin position="12"/>
        <end position="29"/>
    </location>
</feature>
<accession>A0ABV7D574</accession>
<dbReference type="Pfam" id="PF05684">
    <property type="entry name" value="DUF819"/>
    <property type="match status" value="1"/>
</dbReference>
<comment type="caution">
    <text evidence="2">The sequence shown here is derived from an EMBL/GenBank/DDBJ whole genome shotgun (WGS) entry which is preliminary data.</text>
</comment>
<organism evidence="2 3">
    <name type="scientific">Kordiimonas pumila</name>
    <dbReference type="NCBI Taxonomy" id="2161677"/>
    <lineage>
        <taxon>Bacteria</taxon>
        <taxon>Pseudomonadati</taxon>
        <taxon>Pseudomonadota</taxon>
        <taxon>Alphaproteobacteria</taxon>
        <taxon>Kordiimonadales</taxon>
        <taxon>Kordiimonadaceae</taxon>
        <taxon>Kordiimonas</taxon>
    </lineage>
</organism>
<keyword evidence="1" id="KW-1133">Transmembrane helix</keyword>
<dbReference type="EMBL" id="JBHRSL010000010">
    <property type="protein sequence ID" value="MFC3052328.1"/>
    <property type="molecule type" value="Genomic_DNA"/>
</dbReference>
<keyword evidence="1" id="KW-0472">Membrane</keyword>
<proteinExistence type="predicted"/>
<feature type="transmembrane region" description="Helical" evidence="1">
    <location>
        <begin position="239"/>
        <end position="260"/>
    </location>
</feature>
<feature type="transmembrane region" description="Helical" evidence="1">
    <location>
        <begin position="63"/>
        <end position="83"/>
    </location>
</feature>
<gene>
    <name evidence="2" type="ORF">ACFOKA_10470</name>
</gene>